<feature type="repeat" description="TPR" evidence="2">
    <location>
        <begin position="388"/>
        <end position="421"/>
    </location>
</feature>
<evidence type="ECO:0000256" key="3">
    <source>
        <dbReference type="PROSITE-ProRule" id="PRU01091"/>
    </source>
</evidence>
<feature type="transmembrane region" description="Helical" evidence="4">
    <location>
        <begin position="133"/>
        <end position="153"/>
    </location>
</feature>
<keyword evidence="2" id="KW-0802">TPR repeat</keyword>
<reference evidence="7" key="1">
    <citation type="submission" date="2016-07" db="EMBL/GenBank/DDBJ databases">
        <authorList>
            <person name="Florea S."/>
            <person name="Webb J.S."/>
            <person name="Jaromczyk J."/>
            <person name="Schardl C.L."/>
        </authorList>
    </citation>
    <scope>NUCLEOTIDE SEQUENCE [LARGE SCALE GENOMIC DNA]</scope>
    <source>
        <strain evidence="7">IPB1</strain>
    </source>
</reference>
<dbReference type="GO" id="GO:0000160">
    <property type="term" value="P:phosphorelay signal transduction system"/>
    <property type="evidence" value="ECO:0007669"/>
    <property type="project" value="InterPro"/>
</dbReference>
<dbReference type="InterPro" id="IPR036388">
    <property type="entry name" value="WH-like_DNA-bd_sf"/>
</dbReference>
<dbReference type="GO" id="GO:0006355">
    <property type="term" value="P:regulation of DNA-templated transcription"/>
    <property type="evidence" value="ECO:0007669"/>
    <property type="project" value="InterPro"/>
</dbReference>
<dbReference type="Gene3D" id="1.10.10.10">
    <property type="entry name" value="Winged helix-like DNA-binding domain superfamily/Winged helix DNA-binding domain"/>
    <property type="match status" value="1"/>
</dbReference>
<dbReference type="Gene3D" id="1.25.40.10">
    <property type="entry name" value="Tetratricopeptide repeat domain"/>
    <property type="match status" value="1"/>
</dbReference>
<sequence length="724" mass="82331">MYVFGNVKLTRLQRKVKLHFKVGKWVLDDRQYKITCDDRSVELTPTSFRLLKLLISNPAKVISITTIKEQVWKTEFTTDNLVYQTIRNLRLALEDSDEQVYIKTIPRFGYQLVAPIEQLSGESEPVATSFNTAYLLIIAVIPLILGVLLWWNLSKSASNDIQPTDMQLLVIKDGIEHANKSNVVEHFEQLLEVEKAKTINEINLFEQLNQQQASTKVVIKFIPENNHVLSMVFVGTPAHLSYVDLKHVNKLDNNEAFTSLFGEIKQSVLTRGNSGIATLAASNNELKALVSVSNSASFKEVKSALLLEVESNSLNEDQKRAKYAFIDTLLSFYRLEDHGDEKLLSGINYLVSRYHQSNYALIAAALFIADRGSPNVAFQLVENLEQDLFLTFVQGLLHIEIDESDRALKHFERVFSLAPEFEDNTFFYFLELFESDLSEELSKHSKRLLNSDYFSTSSHFILFNQYVKHGQFDKAISFLVGLSGKLSCNDDLAGSLALLNASLGNVQDSEQWLQPLNRINHRDWRIPWVVFSNYLFEQKLGEYPMWYTRYQKEVLGSDSLYEPLFLNTLTHYALGNLESANYTYGLTQHATSAFSRPSTIEIANAVAHTWFDQENPAERVSYLSQFETLARTIKYDETALPNLISALYFTSYDDIKQAENAIINGCKKSPAICTVWRSIPLLKQVVNTAKVNKEVILAGKKMENLQTQQLKALNKTLLPICSAI</sequence>
<evidence type="ECO:0000259" key="5">
    <source>
        <dbReference type="PROSITE" id="PS51755"/>
    </source>
</evidence>
<evidence type="ECO:0000313" key="7">
    <source>
        <dbReference type="Proteomes" id="UP000093366"/>
    </source>
</evidence>
<gene>
    <name evidence="6" type="ORF">A7985_08835</name>
</gene>
<dbReference type="InterPro" id="IPR011990">
    <property type="entry name" value="TPR-like_helical_dom_sf"/>
</dbReference>
<dbReference type="SUPFAM" id="SSF46894">
    <property type="entry name" value="C-terminal effector domain of the bipartite response regulators"/>
    <property type="match status" value="1"/>
</dbReference>
<dbReference type="AlphaFoldDB" id="A0A1C0TS06"/>
<keyword evidence="4" id="KW-0472">Membrane</keyword>
<dbReference type="EMBL" id="MAUJ01000002">
    <property type="protein sequence ID" value="OCQ21904.1"/>
    <property type="molecule type" value="Genomic_DNA"/>
</dbReference>
<dbReference type="OrthoDB" id="6311790at2"/>
<dbReference type="SUPFAM" id="SSF48452">
    <property type="entry name" value="TPR-like"/>
    <property type="match status" value="1"/>
</dbReference>
<name>A0A1C0TS06_9GAMM</name>
<dbReference type="PROSITE" id="PS51755">
    <property type="entry name" value="OMPR_PHOB"/>
    <property type="match status" value="1"/>
</dbReference>
<dbReference type="PROSITE" id="PS50005">
    <property type="entry name" value="TPR"/>
    <property type="match status" value="1"/>
</dbReference>
<evidence type="ECO:0000313" key="6">
    <source>
        <dbReference type="EMBL" id="OCQ21904.1"/>
    </source>
</evidence>
<accession>A0A1C0TS06</accession>
<dbReference type="Pfam" id="PF00486">
    <property type="entry name" value="Trans_reg_C"/>
    <property type="match status" value="1"/>
</dbReference>
<feature type="domain" description="OmpR/PhoB-type" evidence="5">
    <location>
        <begin position="17"/>
        <end position="114"/>
    </location>
</feature>
<organism evidence="6 7">
    <name type="scientific">Pseudoalteromonas luteoviolacea</name>
    <dbReference type="NCBI Taxonomy" id="43657"/>
    <lineage>
        <taxon>Bacteria</taxon>
        <taxon>Pseudomonadati</taxon>
        <taxon>Pseudomonadota</taxon>
        <taxon>Gammaproteobacteria</taxon>
        <taxon>Alteromonadales</taxon>
        <taxon>Pseudoalteromonadaceae</taxon>
        <taxon>Pseudoalteromonas</taxon>
    </lineage>
</organism>
<evidence type="ECO:0000256" key="2">
    <source>
        <dbReference type="PROSITE-ProRule" id="PRU00339"/>
    </source>
</evidence>
<comment type="caution">
    <text evidence="6">The sequence shown here is derived from an EMBL/GenBank/DDBJ whole genome shotgun (WGS) entry which is preliminary data.</text>
</comment>
<proteinExistence type="predicted"/>
<dbReference type="CDD" id="cd00383">
    <property type="entry name" value="trans_reg_C"/>
    <property type="match status" value="1"/>
</dbReference>
<evidence type="ECO:0000256" key="4">
    <source>
        <dbReference type="SAM" id="Phobius"/>
    </source>
</evidence>
<feature type="DNA-binding region" description="OmpR/PhoB-type" evidence="3">
    <location>
        <begin position="17"/>
        <end position="114"/>
    </location>
</feature>
<keyword evidence="1 3" id="KW-0238">DNA-binding</keyword>
<dbReference type="GO" id="GO:0003677">
    <property type="term" value="F:DNA binding"/>
    <property type="evidence" value="ECO:0007669"/>
    <property type="project" value="UniProtKB-UniRule"/>
</dbReference>
<keyword evidence="4" id="KW-1133">Transmembrane helix</keyword>
<dbReference type="Proteomes" id="UP000093366">
    <property type="component" value="Unassembled WGS sequence"/>
</dbReference>
<keyword evidence="4" id="KW-0812">Transmembrane</keyword>
<dbReference type="InterPro" id="IPR016032">
    <property type="entry name" value="Sig_transdc_resp-reg_C-effctor"/>
</dbReference>
<dbReference type="SMART" id="SM00862">
    <property type="entry name" value="Trans_reg_C"/>
    <property type="match status" value="1"/>
</dbReference>
<protein>
    <recommendedName>
        <fullName evidence="5">OmpR/PhoB-type domain-containing protein</fullName>
    </recommendedName>
</protein>
<dbReference type="InterPro" id="IPR019734">
    <property type="entry name" value="TPR_rpt"/>
</dbReference>
<evidence type="ECO:0000256" key="1">
    <source>
        <dbReference type="ARBA" id="ARBA00023125"/>
    </source>
</evidence>
<dbReference type="InterPro" id="IPR001867">
    <property type="entry name" value="OmpR/PhoB-type_DNA-bd"/>
</dbReference>